<dbReference type="AlphaFoldDB" id="A0ABD3NZC6"/>
<reference evidence="1 2" key="1">
    <citation type="journal article" date="2020" name="G3 (Bethesda)">
        <title>Improved Reference Genome for Cyclotella cryptica CCMP332, a Model for Cell Wall Morphogenesis, Salinity Adaptation, and Lipid Production in Diatoms (Bacillariophyta).</title>
        <authorList>
            <person name="Roberts W.R."/>
            <person name="Downey K.M."/>
            <person name="Ruck E.C."/>
            <person name="Traller J.C."/>
            <person name="Alverson A.J."/>
        </authorList>
    </citation>
    <scope>NUCLEOTIDE SEQUENCE [LARGE SCALE GENOMIC DNA]</scope>
    <source>
        <strain evidence="1 2">CCMP332</strain>
    </source>
</reference>
<evidence type="ECO:0000313" key="2">
    <source>
        <dbReference type="Proteomes" id="UP001516023"/>
    </source>
</evidence>
<keyword evidence="2" id="KW-1185">Reference proteome</keyword>
<name>A0ABD3NZC6_9STRA</name>
<organism evidence="1 2">
    <name type="scientific">Cyclotella cryptica</name>
    <dbReference type="NCBI Taxonomy" id="29204"/>
    <lineage>
        <taxon>Eukaryota</taxon>
        <taxon>Sar</taxon>
        <taxon>Stramenopiles</taxon>
        <taxon>Ochrophyta</taxon>
        <taxon>Bacillariophyta</taxon>
        <taxon>Coscinodiscophyceae</taxon>
        <taxon>Thalassiosirophycidae</taxon>
        <taxon>Stephanodiscales</taxon>
        <taxon>Stephanodiscaceae</taxon>
        <taxon>Cyclotella</taxon>
    </lineage>
</organism>
<accession>A0ABD3NZC6</accession>
<gene>
    <name evidence="1" type="ORF">HJC23_006519</name>
</gene>
<protein>
    <submittedName>
        <fullName evidence="1">Uncharacterized protein</fullName>
    </submittedName>
</protein>
<dbReference type="Proteomes" id="UP001516023">
    <property type="component" value="Unassembled WGS sequence"/>
</dbReference>
<sequence>MTDKHKLKGISKALRICITCVAVGDVAFTQDAQSTVADTRNCQEKTVELATEQLNWIERNLTESISISFAIREIVKACASTDEYTVFGIVRCKKSISDCEGASNAVRDLIQRYSKEELDVFLGDAQENIKF</sequence>
<proteinExistence type="predicted"/>
<dbReference type="EMBL" id="JABMIG020000321">
    <property type="protein sequence ID" value="KAL3781295.1"/>
    <property type="molecule type" value="Genomic_DNA"/>
</dbReference>
<comment type="caution">
    <text evidence="1">The sequence shown here is derived from an EMBL/GenBank/DDBJ whole genome shotgun (WGS) entry which is preliminary data.</text>
</comment>
<evidence type="ECO:0000313" key="1">
    <source>
        <dbReference type="EMBL" id="KAL3781295.1"/>
    </source>
</evidence>